<comment type="caution">
    <text evidence="3">The sequence shown here is derived from an EMBL/GenBank/DDBJ whole genome shotgun (WGS) entry which is preliminary data.</text>
</comment>
<dbReference type="Proteomes" id="UP000003416">
    <property type="component" value="Unassembled WGS sequence"/>
</dbReference>
<dbReference type="SUPFAM" id="SSF56281">
    <property type="entry name" value="Metallo-hydrolase/oxidoreductase"/>
    <property type="match status" value="1"/>
</dbReference>
<dbReference type="GO" id="GO:0008270">
    <property type="term" value="F:zinc ion binding"/>
    <property type="evidence" value="ECO:0007669"/>
    <property type="project" value="InterPro"/>
</dbReference>
<organism evidence="3 4">
    <name type="scientific">Bacteroides fluxus YIT 12057</name>
    <dbReference type="NCBI Taxonomy" id="763034"/>
    <lineage>
        <taxon>Bacteria</taxon>
        <taxon>Pseudomonadati</taxon>
        <taxon>Bacteroidota</taxon>
        <taxon>Bacteroidia</taxon>
        <taxon>Bacteroidales</taxon>
        <taxon>Bacteroidaceae</taxon>
        <taxon>Bacteroides</taxon>
    </lineage>
</organism>
<dbReference type="InterPro" id="IPR024884">
    <property type="entry name" value="NAPE-PLD"/>
</dbReference>
<keyword evidence="1" id="KW-0472">Membrane</keyword>
<evidence type="ECO:0000313" key="4">
    <source>
        <dbReference type="Proteomes" id="UP000003416"/>
    </source>
</evidence>
<gene>
    <name evidence="3" type="ORF">HMPREF9446_03017</name>
</gene>
<dbReference type="PANTHER" id="PTHR15032:SF4">
    <property type="entry name" value="N-ACYL-PHOSPHATIDYLETHANOLAMINE-HYDROLYZING PHOSPHOLIPASE D"/>
    <property type="match status" value="1"/>
</dbReference>
<dbReference type="InterPro" id="IPR036866">
    <property type="entry name" value="RibonucZ/Hydroxyglut_hydro"/>
</dbReference>
<dbReference type="InterPro" id="IPR001279">
    <property type="entry name" value="Metallo-B-lactamas"/>
</dbReference>
<dbReference type="AlphaFoldDB" id="F3PW82"/>
<sequence>MNHKKMIIIITSIIAALVIGTILFLHQPSFGRLPQGERLERIKQSPNYRNGEFRNQSPTELMTGKGNRWQTLFGFLLGNKMNIHPDTPVATIKTDLQNLPKDKDLMIWFGHSSYLLQISGKRILVDPVFYAASPVSWLYKPFKGTDIYKPEDMPEIDYLIVSHDHYDHLEYRTIVALKERVGKVICPLGVGEHFECWGYDKKQLVELDWKENVTPSNGFTVHCLPTRHFSGRSLKANQTLWASFLIDTPSLKVYIGGDGGYDRHFKEIGKQYPNIDLAILENGQYNEDWKYIHTMPVQLAQVAKDLKAKNIITVHHSKYALARHRWDEPLQNELTIIQDDRFNLLTPIIGEVTLIKTNK</sequence>
<feature type="domain" description="Metallo-beta-lactamase" evidence="2">
    <location>
        <begin position="122"/>
        <end position="316"/>
    </location>
</feature>
<dbReference type="eggNOG" id="COG2220">
    <property type="taxonomic scope" value="Bacteria"/>
</dbReference>
<evidence type="ECO:0000259" key="2">
    <source>
        <dbReference type="Pfam" id="PF12706"/>
    </source>
</evidence>
<evidence type="ECO:0000256" key="1">
    <source>
        <dbReference type="SAM" id="Phobius"/>
    </source>
</evidence>
<dbReference type="PANTHER" id="PTHR15032">
    <property type="entry name" value="N-ACYL-PHOSPHATIDYLETHANOLAMINE-HYDROLYZING PHOSPHOLIPASE D"/>
    <property type="match status" value="1"/>
</dbReference>
<keyword evidence="1" id="KW-1133">Transmembrane helix</keyword>
<reference evidence="3 4" key="1">
    <citation type="submission" date="2011-02" db="EMBL/GenBank/DDBJ databases">
        <authorList>
            <person name="Weinstock G."/>
            <person name="Sodergren E."/>
            <person name="Clifton S."/>
            <person name="Fulton L."/>
            <person name="Fulton B."/>
            <person name="Courtney L."/>
            <person name="Fronick C."/>
            <person name="Harrison M."/>
            <person name="Strong C."/>
            <person name="Farmer C."/>
            <person name="Delahaunty K."/>
            <person name="Markovic C."/>
            <person name="Hall O."/>
            <person name="Minx P."/>
            <person name="Tomlinson C."/>
            <person name="Mitreva M."/>
            <person name="Hou S."/>
            <person name="Chen J."/>
            <person name="Wollam A."/>
            <person name="Pepin K.H."/>
            <person name="Johnson M."/>
            <person name="Bhonagiri V."/>
            <person name="Zhang X."/>
            <person name="Suruliraj S."/>
            <person name="Warren W."/>
            <person name="Chinwalla A."/>
            <person name="Mardis E.R."/>
            <person name="Wilson R.K."/>
        </authorList>
    </citation>
    <scope>NUCLEOTIDE SEQUENCE [LARGE SCALE GENOMIC DNA]</scope>
    <source>
        <strain evidence="3 4">YIT 12057</strain>
    </source>
</reference>
<dbReference type="Gene3D" id="3.60.15.10">
    <property type="entry name" value="Ribonuclease Z/Hydroxyacylglutathione hydrolase-like"/>
    <property type="match status" value="1"/>
</dbReference>
<dbReference type="HOGENOM" id="CLU_020884_0_2_10"/>
<dbReference type="GO" id="GO:0070290">
    <property type="term" value="F:N-acylphosphatidylethanolamine-specific phospholipase D activity"/>
    <property type="evidence" value="ECO:0007669"/>
    <property type="project" value="InterPro"/>
</dbReference>
<dbReference type="PIRSF" id="PIRSF038896">
    <property type="entry name" value="NAPE-PLD"/>
    <property type="match status" value="1"/>
</dbReference>
<accession>F3PW82</accession>
<feature type="transmembrane region" description="Helical" evidence="1">
    <location>
        <begin position="6"/>
        <end position="25"/>
    </location>
</feature>
<keyword evidence="4" id="KW-1185">Reference proteome</keyword>
<dbReference type="STRING" id="763034.HMPREF9446_03017"/>
<evidence type="ECO:0000313" key="3">
    <source>
        <dbReference type="EMBL" id="EGF52431.1"/>
    </source>
</evidence>
<dbReference type="GO" id="GO:0005737">
    <property type="term" value="C:cytoplasm"/>
    <property type="evidence" value="ECO:0007669"/>
    <property type="project" value="TreeGrafter"/>
</dbReference>
<dbReference type="EMBL" id="AFBN01000095">
    <property type="protein sequence ID" value="EGF52431.1"/>
    <property type="molecule type" value="Genomic_DNA"/>
</dbReference>
<dbReference type="Pfam" id="PF12706">
    <property type="entry name" value="Lactamase_B_2"/>
    <property type="match status" value="1"/>
</dbReference>
<keyword evidence="1" id="KW-0812">Transmembrane</keyword>
<proteinExistence type="predicted"/>
<protein>
    <recommendedName>
        <fullName evidence="2">Metallo-beta-lactamase domain-containing protein</fullName>
    </recommendedName>
</protein>
<name>F3PW82_9BACE</name>